<organism evidence="1 2">
    <name type="scientific">Nonomuraea mangrovi</name>
    <dbReference type="NCBI Taxonomy" id="2316207"/>
    <lineage>
        <taxon>Bacteria</taxon>
        <taxon>Bacillati</taxon>
        <taxon>Actinomycetota</taxon>
        <taxon>Actinomycetes</taxon>
        <taxon>Streptosporangiales</taxon>
        <taxon>Streptosporangiaceae</taxon>
        <taxon>Nonomuraea</taxon>
    </lineage>
</organism>
<accession>A0ABW4SW98</accession>
<proteinExistence type="predicted"/>
<dbReference type="Proteomes" id="UP001597368">
    <property type="component" value="Unassembled WGS sequence"/>
</dbReference>
<dbReference type="Pfam" id="PF04655">
    <property type="entry name" value="APH_6_hur"/>
    <property type="match status" value="1"/>
</dbReference>
<protein>
    <submittedName>
        <fullName evidence="1">Aminoglycoside phosphotransferase family protein</fullName>
    </submittedName>
</protein>
<keyword evidence="2" id="KW-1185">Reference proteome</keyword>
<dbReference type="SUPFAM" id="SSF56112">
    <property type="entry name" value="Protein kinase-like (PK-like)"/>
    <property type="match status" value="1"/>
</dbReference>
<sequence>MIEVPEELAAHHLVYADDAGPSWTADLPGLAEHFLDRWDLRPDGAVLHGMVSLVIPVRRADGTLAALKLQPATGENIGEGPGLRAWAGDGIVHLLDEATVPSPTSPHRANALLLERLDGDRSLEAMPDCERALEILTDLLARLVTHPGPEGMRTLGDIASGMLEEAPELLPQAHPDDRVWLERSAAAVRELAGEAGDRLLHWDLHYSNVLAGAREPWLAIDPKPLVGDPGFELMPALRNRRPSTDVRGTVLRRFDLMVERLGLDRERAVGWTLGRLLQDGLWDLEDGEARINQDEIAIAEALLSR</sequence>
<reference evidence="2" key="1">
    <citation type="journal article" date="2019" name="Int. J. Syst. Evol. Microbiol.">
        <title>The Global Catalogue of Microorganisms (GCM) 10K type strain sequencing project: providing services to taxonomists for standard genome sequencing and annotation.</title>
        <authorList>
            <consortium name="The Broad Institute Genomics Platform"/>
            <consortium name="The Broad Institute Genome Sequencing Center for Infectious Disease"/>
            <person name="Wu L."/>
            <person name="Ma J."/>
        </authorList>
    </citation>
    <scope>NUCLEOTIDE SEQUENCE [LARGE SCALE GENOMIC DNA]</scope>
    <source>
        <strain evidence="2">ICMP 6774ER</strain>
    </source>
</reference>
<comment type="caution">
    <text evidence="1">The sequence shown here is derived from an EMBL/GenBank/DDBJ whole genome shotgun (WGS) entry which is preliminary data.</text>
</comment>
<dbReference type="InterPro" id="IPR006748">
    <property type="entry name" value="NH2Glyco/OHUrea_AB-resist_kin"/>
</dbReference>
<evidence type="ECO:0000313" key="1">
    <source>
        <dbReference type="EMBL" id="MFD1932921.1"/>
    </source>
</evidence>
<dbReference type="InterPro" id="IPR011009">
    <property type="entry name" value="Kinase-like_dom_sf"/>
</dbReference>
<name>A0ABW4SW98_9ACTN</name>
<dbReference type="EMBL" id="JBHUFV010000022">
    <property type="protein sequence ID" value="MFD1932921.1"/>
    <property type="molecule type" value="Genomic_DNA"/>
</dbReference>
<gene>
    <name evidence="1" type="ORF">ACFSKW_15705</name>
</gene>
<evidence type="ECO:0000313" key="2">
    <source>
        <dbReference type="Proteomes" id="UP001597368"/>
    </source>
</evidence>
<dbReference type="RefSeq" id="WP_379572960.1">
    <property type="nucleotide sequence ID" value="NZ_JBHUFV010000022.1"/>
</dbReference>